<evidence type="ECO:0000313" key="1">
    <source>
        <dbReference type="EMBL" id="CAG7681479.1"/>
    </source>
</evidence>
<sequence length="230" mass="25303">MNVSITGNALKLGLCGTILIGLLIVGALDLNAASNAKDDQLISLEIIARTITQSQISNVVSELEDSASRHKLNMANNLKGAPCENWFPQNAESVVTLRLILTSGNSTFSCEHNSKEKSCGKIFRKSWKGQTAIESNPSQAEVPRARHIINSKNVRPLTVGAPADFPDFPANHIIHLKILNPQVVRWESWHPLNADKVTSLELIGSFSRSDIQHLFSVMKHLRILCINILI</sequence>
<dbReference type="AlphaFoldDB" id="A0A8J2NT44"/>
<dbReference type="Proteomes" id="UP000708208">
    <property type="component" value="Unassembled WGS sequence"/>
</dbReference>
<accession>A0A8J2NT44</accession>
<evidence type="ECO:0000313" key="2">
    <source>
        <dbReference type="Proteomes" id="UP000708208"/>
    </source>
</evidence>
<dbReference type="EMBL" id="CAJVCH010016272">
    <property type="protein sequence ID" value="CAG7681479.1"/>
    <property type="molecule type" value="Genomic_DNA"/>
</dbReference>
<keyword evidence="2" id="KW-1185">Reference proteome</keyword>
<reference evidence="1" key="1">
    <citation type="submission" date="2021-06" db="EMBL/GenBank/DDBJ databases">
        <authorList>
            <person name="Hodson N. C."/>
            <person name="Mongue J. A."/>
            <person name="Jaron S. K."/>
        </authorList>
    </citation>
    <scope>NUCLEOTIDE SEQUENCE</scope>
</reference>
<proteinExistence type="predicted"/>
<comment type="caution">
    <text evidence="1">The sequence shown here is derived from an EMBL/GenBank/DDBJ whole genome shotgun (WGS) entry which is preliminary data.</text>
</comment>
<gene>
    <name evidence="1" type="ORF">AFUS01_LOCUS2796</name>
</gene>
<name>A0A8J2NT44_9HEXA</name>
<organism evidence="1 2">
    <name type="scientific">Allacma fusca</name>
    <dbReference type="NCBI Taxonomy" id="39272"/>
    <lineage>
        <taxon>Eukaryota</taxon>
        <taxon>Metazoa</taxon>
        <taxon>Ecdysozoa</taxon>
        <taxon>Arthropoda</taxon>
        <taxon>Hexapoda</taxon>
        <taxon>Collembola</taxon>
        <taxon>Symphypleona</taxon>
        <taxon>Sminthuridae</taxon>
        <taxon>Allacma</taxon>
    </lineage>
</organism>
<protein>
    <submittedName>
        <fullName evidence="1">Uncharacterized protein</fullName>
    </submittedName>
</protein>